<dbReference type="STRING" id="421072.SAMN04488097_2020"/>
<evidence type="ECO:0000313" key="2">
    <source>
        <dbReference type="Proteomes" id="UP000028623"/>
    </source>
</evidence>
<protein>
    <recommendedName>
        <fullName evidence="3">Fibronectin type-III domain-containing protein</fullName>
    </recommendedName>
</protein>
<proteinExistence type="predicted"/>
<gene>
    <name evidence="1" type="ORF">IO89_05210</name>
</gene>
<reference evidence="1 2" key="1">
    <citation type="submission" date="2014-07" db="EMBL/GenBank/DDBJ databases">
        <title>Epilithonimonas lactis LMG 22401 Genome.</title>
        <authorList>
            <person name="Pipes S.E."/>
            <person name="Stropko S.J."/>
        </authorList>
    </citation>
    <scope>NUCLEOTIDE SEQUENCE [LARGE SCALE GENOMIC DNA]</scope>
    <source>
        <strain evidence="1 2">LMG 24401</strain>
    </source>
</reference>
<dbReference type="eggNOG" id="ENOG5030N8T">
    <property type="taxonomic scope" value="Bacteria"/>
</dbReference>
<evidence type="ECO:0008006" key="3">
    <source>
        <dbReference type="Google" id="ProtNLM"/>
    </source>
</evidence>
<sequence>MKKTLLFIFAILIYNLGFAQNNPIQNLSWYHTHIFPYNNIFSLSWAPPETPHNELIGYNIYRENELYRFQTTTSIGCDSRFGINDGCDFLTQAFM</sequence>
<dbReference type="AlphaFoldDB" id="A0A085BNB0"/>
<accession>A0A085BNB0</accession>
<keyword evidence="2" id="KW-1185">Reference proteome</keyword>
<comment type="caution">
    <text evidence="1">The sequence shown here is derived from an EMBL/GenBank/DDBJ whole genome shotgun (WGS) entry which is preliminary data.</text>
</comment>
<dbReference type="Proteomes" id="UP000028623">
    <property type="component" value="Unassembled WGS sequence"/>
</dbReference>
<dbReference type="EMBL" id="JPLY01000001">
    <property type="protein sequence ID" value="KFC23955.1"/>
    <property type="molecule type" value="Genomic_DNA"/>
</dbReference>
<evidence type="ECO:0000313" key="1">
    <source>
        <dbReference type="EMBL" id="KFC23955.1"/>
    </source>
</evidence>
<dbReference type="OrthoDB" id="1248433at2"/>
<name>A0A085BNB0_9FLAO</name>
<dbReference type="RefSeq" id="WP_034974083.1">
    <property type="nucleotide sequence ID" value="NZ_FOFI01000002.1"/>
</dbReference>
<organism evidence="1 2">
    <name type="scientific">Epilithonimonas lactis</name>
    <dbReference type="NCBI Taxonomy" id="421072"/>
    <lineage>
        <taxon>Bacteria</taxon>
        <taxon>Pseudomonadati</taxon>
        <taxon>Bacteroidota</taxon>
        <taxon>Flavobacteriia</taxon>
        <taxon>Flavobacteriales</taxon>
        <taxon>Weeksellaceae</taxon>
        <taxon>Chryseobacterium group</taxon>
        <taxon>Epilithonimonas</taxon>
    </lineage>
</organism>